<dbReference type="EMBL" id="JAWXYG010000013">
    <property type="protein sequence ID" value="KAK4256090.1"/>
    <property type="molecule type" value="Genomic_DNA"/>
</dbReference>
<dbReference type="GO" id="GO:0008270">
    <property type="term" value="F:zinc ion binding"/>
    <property type="evidence" value="ECO:0007669"/>
    <property type="project" value="UniProtKB-KW"/>
</dbReference>
<evidence type="ECO:0000256" key="6">
    <source>
        <dbReference type="PROSITE-ProRule" id="PRU00027"/>
    </source>
</evidence>
<dbReference type="InterPro" id="IPR052035">
    <property type="entry name" value="ZnF_BED_domain_contain"/>
</dbReference>
<dbReference type="InterPro" id="IPR012337">
    <property type="entry name" value="RNaseH-like_sf"/>
</dbReference>
<evidence type="ECO:0000313" key="9">
    <source>
        <dbReference type="Proteomes" id="UP001293593"/>
    </source>
</evidence>
<evidence type="ECO:0000313" key="8">
    <source>
        <dbReference type="EMBL" id="KAK4256090.1"/>
    </source>
</evidence>
<keyword evidence="5" id="KW-0804">Transcription</keyword>
<dbReference type="Pfam" id="PF02892">
    <property type="entry name" value="zf-BED"/>
    <property type="match status" value="1"/>
</dbReference>
<evidence type="ECO:0000256" key="4">
    <source>
        <dbReference type="ARBA" id="ARBA00023015"/>
    </source>
</evidence>
<keyword evidence="9" id="KW-1185">Reference proteome</keyword>
<dbReference type="SUPFAM" id="SSF57667">
    <property type="entry name" value="beta-beta-alpha zinc fingers"/>
    <property type="match status" value="1"/>
</dbReference>
<evidence type="ECO:0000256" key="3">
    <source>
        <dbReference type="ARBA" id="ARBA00022833"/>
    </source>
</evidence>
<evidence type="ECO:0000259" key="7">
    <source>
        <dbReference type="PROSITE" id="PS50808"/>
    </source>
</evidence>
<proteinExistence type="predicted"/>
<evidence type="ECO:0000256" key="2">
    <source>
        <dbReference type="ARBA" id="ARBA00022771"/>
    </source>
</evidence>
<dbReference type="GO" id="GO:0003677">
    <property type="term" value="F:DNA binding"/>
    <property type="evidence" value="ECO:0007669"/>
    <property type="project" value="InterPro"/>
</dbReference>
<dbReference type="Proteomes" id="UP001293593">
    <property type="component" value="Unassembled WGS sequence"/>
</dbReference>
<dbReference type="InterPro" id="IPR036236">
    <property type="entry name" value="Znf_C2H2_sf"/>
</dbReference>
<reference evidence="8" key="1">
    <citation type="submission" date="2023-10" db="EMBL/GenBank/DDBJ databases">
        <title>Chromosome-level genome of the transformable northern wattle, Acacia crassicarpa.</title>
        <authorList>
            <person name="Massaro I."/>
            <person name="Sinha N.R."/>
            <person name="Poethig S."/>
            <person name="Leichty A.R."/>
        </authorList>
    </citation>
    <scope>NUCLEOTIDE SEQUENCE</scope>
    <source>
        <strain evidence="8">Acra3RX</strain>
        <tissue evidence="8">Leaf</tissue>
    </source>
</reference>
<keyword evidence="3" id="KW-0862">Zinc</keyword>
<dbReference type="SMART" id="SM00614">
    <property type="entry name" value="ZnF_BED"/>
    <property type="match status" value="1"/>
</dbReference>
<dbReference type="SUPFAM" id="SSF53098">
    <property type="entry name" value="Ribonuclease H-like"/>
    <property type="match status" value="1"/>
</dbReference>
<dbReference type="PANTHER" id="PTHR46481:SF6">
    <property type="entry name" value="ZINC FINGER BED DOMAIN-CONTAINING PROTEIN RICESLEEPER 2-LIKE"/>
    <property type="match status" value="1"/>
</dbReference>
<dbReference type="PANTHER" id="PTHR46481">
    <property type="entry name" value="ZINC FINGER BED DOMAIN-CONTAINING PROTEIN 4"/>
    <property type="match status" value="1"/>
</dbReference>
<keyword evidence="2 6" id="KW-0863">Zinc-finger</keyword>
<keyword evidence="4" id="KW-0805">Transcription regulation</keyword>
<organism evidence="8 9">
    <name type="scientific">Acacia crassicarpa</name>
    <name type="common">northern wattle</name>
    <dbReference type="NCBI Taxonomy" id="499986"/>
    <lineage>
        <taxon>Eukaryota</taxon>
        <taxon>Viridiplantae</taxon>
        <taxon>Streptophyta</taxon>
        <taxon>Embryophyta</taxon>
        <taxon>Tracheophyta</taxon>
        <taxon>Spermatophyta</taxon>
        <taxon>Magnoliopsida</taxon>
        <taxon>eudicotyledons</taxon>
        <taxon>Gunneridae</taxon>
        <taxon>Pentapetalae</taxon>
        <taxon>rosids</taxon>
        <taxon>fabids</taxon>
        <taxon>Fabales</taxon>
        <taxon>Fabaceae</taxon>
        <taxon>Caesalpinioideae</taxon>
        <taxon>mimosoid clade</taxon>
        <taxon>Acacieae</taxon>
        <taxon>Acacia</taxon>
    </lineage>
</organism>
<keyword evidence="1" id="KW-0479">Metal-binding</keyword>
<dbReference type="PROSITE" id="PS50808">
    <property type="entry name" value="ZF_BED"/>
    <property type="match status" value="1"/>
</dbReference>
<accession>A0AAE1M804</accession>
<dbReference type="InterPro" id="IPR003656">
    <property type="entry name" value="Znf_BED"/>
</dbReference>
<comment type="caution">
    <text evidence="8">The sequence shown here is derived from an EMBL/GenBank/DDBJ whole genome shotgun (WGS) entry which is preliminary data.</text>
</comment>
<evidence type="ECO:0000256" key="1">
    <source>
        <dbReference type="ARBA" id="ARBA00022723"/>
    </source>
</evidence>
<dbReference type="AlphaFoldDB" id="A0AAE1M804"/>
<protein>
    <recommendedName>
        <fullName evidence="7">BED-type domain-containing protein</fullName>
    </recommendedName>
</protein>
<sequence length="208" mass="24158">MDDEVQSETPREVSGSFKINKKQISNVWKYFTKIGTDKDGFEKAVCNYCAAEYVVGRHPKTRSSYGTSHLGRHILGCSEILANSELNEQHGKSSTLQINQEVHREKLARAIVYHNLPYNFVEYEMIRDWINYISPDVVMHSRNTIVSDVRKMYLKEKEKLKQIMSRILNRVCLTSDVWTAINSEGYICLTAHFVDDNWRLVSKILNFC</sequence>
<feature type="domain" description="BED-type" evidence="7">
    <location>
        <begin position="22"/>
        <end position="110"/>
    </location>
</feature>
<name>A0AAE1M804_9FABA</name>
<evidence type="ECO:0000256" key="5">
    <source>
        <dbReference type="ARBA" id="ARBA00023163"/>
    </source>
</evidence>
<gene>
    <name evidence="8" type="ORF">QN277_009003</name>
</gene>